<feature type="chain" id="PRO_5040736976" evidence="2">
    <location>
        <begin position="24"/>
        <end position="226"/>
    </location>
</feature>
<dbReference type="InterPro" id="IPR014044">
    <property type="entry name" value="CAP_dom"/>
</dbReference>
<keyword evidence="5" id="KW-1185">Reference proteome</keyword>
<feature type="compositionally biased region" description="Polar residues" evidence="1">
    <location>
        <begin position="174"/>
        <end position="183"/>
    </location>
</feature>
<name>A0A9W6UD00_9STRA</name>
<dbReference type="Pfam" id="PF00188">
    <property type="entry name" value="CAP"/>
    <property type="match status" value="1"/>
</dbReference>
<dbReference type="SUPFAM" id="SSF55797">
    <property type="entry name" value="PR-1-like"/>
    <property type="match status" value="1"/>
</dbReference>
<proteinExistence type="predicted"/>
<dbReference type="PANTHER" id="PTHR31157:SF1">
    <property type="entry name" value="SCP DOMAIN-CONTAINING PROTEIN"/>
    <property type="match status" value="1"/>
</dbReference>
<feature type="signal peptide" evidence="2">
    <location>
        <begin position="1"/>
        <end position="23"/>
    </location>
</feature>
<evidence type="ECO:0000256" key="1">
    <source>
        <dbReference type="SAM" id="MobiDB-lite"/>
    </source>
</evidence>
<organism evidence="4 5">
    <name type="scientific">Phytophthora fragariaefolia</name>
    <dbReference type="NCBI Taxonomy" id="1490495"/>
    <lineage>
        <taxon>Eukaryota</taxon>
        <taxon>Sar</taxon>
        <taxon>Stramenopiles</taxon>
        <taxon>Oomycota</taxon>
        <taxon>Peronosporomycetes</taxon>
        <taxon>Peronosporales</taxon>
        <taxon>Peronosporaceae</taxon>
        <taxon>Phytophthora</taxon>
    </lineage>
</organism>
<dbReference type="PANTHER" id="PTHR31157">
    <property type="entry name" value="SCP DOMAIN-CONTAINING PROTEIN"/>
    <property type="match status" value="1"/>
</dbReference>
<feature type="domain" description="SCP" evidence="3">
    <location>
        <begin position="42"/>
        <end position="159"/>
    </location>
</feature>
<accession>A0A9W6UD00</accession>
<dbReference type="Proteomes" id="UP001165121">
    <property type="component" value="Unassembled WGS sequence"/>
</dbReference>
<dbReference type="AlphaFoldDB" id="A0A9W6UD00"/>
<dbReference type="InterPro" id="IPR035940">
    <property type="entry name" value="CAP_sf"/>
</dbReference>
<dbReference type="EMBL" id="BSXT01000547">
    <property type="protein sequence ID" value="GMF29804.1"/>
    <property type="molecule type" value="Genomic_DNA"/>
</dbReference>
<sequence length="226" mass="24198">MLTISQASLMLLLAIISFGSVDADNLRYESRRLASTTSGTMLALVNAQRATRGLAPLCLNSKLMAAAKRHSKDMAANNFMSHTGSDGSSMSSRISDTGFEWTGIAENVAAGQTTVKTVMASWMSSSGHRRNILGGYTMFGTALAYSSNSRYGYYWTQDFGEGSSESCDYEDTEYTNSTESADGSVSFEDVGCDETPHTPVSTGNVTEAALIPPVSATARPNYRIPQ</sequence>
<dbReference type="CDD" id="cd05379">
    <property type="entry name" value="CAP_bacterial"/>
    <property type="match status" value="1"/>
</dbReference>
<dbReference type="Gene3D" id="3.40.33.10">
    <property type="entry name" value="CAP"/>
    <property type="match status" value="1"/>
</dbReference>
<evidence type="ECO:0000256" key="2">
    <source>
        <dbReference type="SAM" id="SignalP"/>
    </source>
</evidence>
<evidence type="ECO:0000313" key="5">
    <source>
        <dbReference type="Proteomes" id="UP001165121"/>
    </source>
</evidence>
<comment type="caution">
    <text evidence="4">The sequence shown here is derived from an EMBL/GenBank/DDBJ whole genome shotgun (WGS) entry which is preliminary data.</text>
</comment>
<evidence type="ECO:0000313" key="4">
    <source>
        <dbReference type="EMBL" id="GMF29804.1"/>
    </source>
</evidence>
<protein>
    <submittedName>
        <fullName evidence="4">Unnamed protein product</fullName>
    </submittedName>
</protein>
<dbReference type="OrthoDB" id="568194at2759"/>
<gene>
    <name evidence="4" type="ORF">Pfra01_000646600</name>
</gene>
<keyword evidence="2" id="KW-0732">Signal</keyword>
<evidence type="ECO:0000259" key="3">
    <source>
        <dbReference type="Pfam" id="PF00188"/>
    </source>
</evidence>
<reference evidence="4" key="1">
    <citation type="submission" date="2023-04" db="EMBL/GenBank/DDBJ databases">
        <title>Phytophthora fragariaefolia NBRC 109709.</title>
        <authorList>
            <person name="Ichikawa N."/>
            <person name="Sato H."/>
            <person name="Tonouchi N."/>
        </authorList>
    </citation>
    <scope>NUCLEOTIDE SEQUENCE</scope>
    <source>
        <strain evidence="4">NBRC 109709</strain>
    </source>
</reference>
<feature type="region of interest" description="Disordered" evidence="1">
    <location>
        <begin position="165"/>
        <end position="203"/>
    </location>
</feature>